<evidence type="ECO:0000256" key="1">
    <source>
        <dbReference type="ARBA" id="ARBA00004395"/>
    </source>
</evidence>
<keyword evidence="14" id="KW-1185">Reference proteome</keyword>
<evidence type="ECO:0000313" key="14">
    <source>
        <dbReference type="Proteomes" id="UP001153737"/>
    </source>
</evidence>
<evidence type="ECO:0000313" key="13">
    <source>
        <dbReference type="EMBL" id="CAG9816969.1"/>
    </source>
</evidence>
<feature type="coiled-coil region" evidence="9">
    <location>
        <begin position="69"/>
        <end position="103"/>
    </location>
</feature>
<proteinExistence type="inferred from homology"/>
<evidence type="ECO:0000256" key="6">
    <source>
        <dbReference type="ARBA" id="ARBA00023034"/>
    </source>
</evidence>
<evidence type="ECO:0000256" key="3">
    <source>
        <dbReference type="ARBA" id="ARBA00020977"/>
    </source>
</evidence>
<evidence type="ECO:0000256" key="4">
    <source>
        <dbReference type="ARBA" id="ARBA00022448"/>
    </source>
</evidence>
<comment type="subcellular location">
    <subcellularLocation>
        <location evidence="1">Golgi apparatus membrane</location>
        <topology evidence="1">Peripheral membrane protein</topology>
    </subcellularLocation>
</comment>
<dbReference type="InterPro" id="IPR024603">
    <property type="entry name" value="COG_complex_COG2_C"/>
</dbReference>
<keyword evidence="6" id="KW-0333">Golgi apparatus</keyword>
<evidence type="ECO:0000256" key="9">
    <source>
        <dbReference type="SAM" id="Coils"/>
    </source>
</evidence>
<dbReference type="InterPro" id="IPR024602">
    <property type="entry name" value="COG_su2_N"/>
</dbReference>
<dbReference type="GO" id="GO:0017119">
    <property type="term" value="C:Golgi transport complex"/>
    <property type="evidence" value="ECO:0007669"/>
    <property type="project" value="TreeGrafter"/>
</dbReference>
<keyword evidence="9" id="KW-0175">Coiled coil</keyword>
<evidence type="ECO:0000256" key="8">
    <source>
        <dbReference type="ARBA" id="ARBA00031344"/>
    </source>
</evidence>
<reference evidence="13" key="1">
    <citation type="submission" date="2022-01" db="EMBL/GenBank/DDBJ databases">
        <authorList>
            <person name="King R."/>
        </authorList>
    </citation>
    <scope>NUCLEOTIDE SEQUENCE</scope>
</reference>
<keyword evidence="4" id="KW-0813">Transport</keyword>
<evidence type="ECO:0000259" key="12">
    <source>
        <dbReference type="Pfam" id="PF12022"/>
    </source>
</evidence>
<evidence type="ECO:0000256" key="2">
    <source>
        <dbReference type="ARBA" id="ARBA00007603"/>
    </source>
</evidence>
<keyword evidence="5" id="KW-0653">Protein transport</keyword>
<protein>
    <recommendedName>
        <fullName evidence="3">Conserved oligomeric Golgi complex subunit 2</fullName>
    </recommendedName>
    <alternativeName>
        <fullName evidence="8">Component of oligomeric Golgi complex 2</fullName>
    </alternativeName>
</protein>
<sequence length="663" mass="77454">MDPRENLAWKESFFKDNFSVDQCLSKYTQKSDLETLRRDLKTYGADLHQQMSEILKTETEAIVNLAEYLTNLNSKIENLSLPVNQLQEEVRTLFKVIDSIENEFKTMVNEMKNNNLKKNHFHLKLGIISSLVYIEKMLCASVDSFEDLFVLERIVCKYSFQCNHIFQLGLMSEDIKDLTRNIENSLLHMVNVNFLEAVKNDDSEILTRCLRMYDNLHKQEEAEEILKVKVIRPFMKNIITETNLEKLNQDLCQIYQQVLNFLDSKMSLLLKIIVTNPDLRSYKFALNSFWKEFDRQSREGLPNITAPGNPELFQKRFKSTWAVLLRIAEKCEDKNLIYQDTTFQEHLKRFNLPVYFEIRYQQIAGTFENNIQVDHSEMYCSPNELTCKLGPTLGLWTAVSQCFHEHIYLDQLADQFLKLSMMLLSRYLIWFETVIKAGFQDQQAEEKFIMDSLADFRVVEKFLAADIIKFSDIENTVFKIVHHSMSQVILRVLKSNKGSIEKVQSHLTNHLVNIKFGNISSQLQNVASIPRLYRRTNRSTPKEPSTYMIEALKPIIVFQETFQDCMRTKTQDIVNKVILQVSQQYFSLVQGVLQSVCKTEESLRRLKNRTSNAGDESTPQTDSDEMKIREQIKLDVAYFLDKLCPLGSKDSKEIMDKLKKEIC</sequence>
<feature type="domain" description="COG complex component COG2 C-terminal" evidence="12">
    <location>
        <begin position="348"/>
        <end position="636"/>
    </location>
</feature>
<dbReference type="GO" id="GO:0000139">
    <property type="term" value="C:Golgi membrane"/>
    <property type="evidence" value="ECO:0007669"/>
    <property type="project" value="UniProtKB-SubCell"/>
</dbReference>
<organism evidence="13 14">
    <name type="scientific">Phaedon cochleariae</name>
    <name type="common">Mustard beetle</name>
    <dbReference type="NCBI Taxonomy" id="80249"/>
    <lineage>
        <taxon>Eukaryota</taxon>
        <taxon>Metazoa</taxon>
        <taxon>Ecdysozoa</taxon>
        <taxon>Arthropoda</taxon>
        <taxon>Hexapoda</taxon>
        <taxon>Insecta</taxon>
        <taxon>Pterygota</taxon>
        <taxon>Neoptera</taxon>
        <taxon>Endopterygota</taxon>
        <taxon>Coleoptera</taxon>
        <taxon>Polyphaga</taxon>
        <taxon>Cucujiformia</taxon>
        <taxon>Chrysomeloidea</taxon>
        <taxon>Chrysomelidae</taxon>
        <taxon>Chrysomelinae</taxon>
        <taxon>Chrysomelini</taxon>
        <taxon>Phaedon</taxon>
    </lineage>
</organism>
<dbReference type="Pfam" id="PF12022">
    <property type="entry name" value="COG2_C"/>
    <property type="match status" value="1"/>
</dbReference>
<keyword evidence="7" id="KW-0472">Membrane</keyword>
<feature type="domain" description="Conserved oligomeric Golgi complex subunit 2 N-terminal" evidence="11">
    <location>
        <begin position="10"/>
        <end position="79"/>
    </location>
</feature>
<evidence type="ECO:0000256" key="10">
    <source>
        <dbReference type="SAM" id="MobiDB-lite"/>
    </source>
</evidence>
<dbReference type="GO" id="GO:0006891">
    <property type="term" value="P:intra-Golgi vesicle-mediated transport"/>
    <property type="evidence" value="ECO:0007669"/>
    <property type="project" value="TreeGrafter"/>
</dbReference>
<dbReference type="OrthoDB" id="332281at2759"/>
<reference evidence="13" key="2">
    <citation type="submission" date="2022-10" db="EMBL/GenBank/DDBJ databases">
        <authorList>
            <consortium name="ENA_rothamsted_submissions"/>
            <consortium name="culmorum"/>
            <person name="King R."/>
        </authorList>
    </citation>
    <scope>NUCLEOTIDE SEQUENCE</scope>
</reference>
<evidence type="ECO:0000256" key="5">
    <source>
        <dbReference type="ARBA" id="ARBA00022927"/>
    </source>
</evidence>
<name>A0A9N9SBK7_PHACE</name>
<feature type="compositionally biased region" description="Polar residues" evidence="10">
    <location>
        <begin position="609"/>
        <end position="621"/>
    </location>
</feature>
<dbReference type="InterPro" id="IPR009316">
    <property type="entry name" value="COG2"/>
</dbReference>
<dbReference type="Proteomes" id="UP001153737">
    <property type="component" value="Chromosome 14"/>
</dbReference>
<dbReference type="PANTHER" id="PTHR12961:SF0">
    <property type="entry name" value="CONSERVED OLIGOMERIC GOLGI COMPLEX SUBUNIT 2"/>
    <property type="match status" value="1"/>
</dbReference>
<dbReference type="AlphaFoldDB" id="A0A9N9SBK7"/>
<dbReference type="EMBL" id="OU896720">
    <property type="protein sequence ID" value="CAG9816969.1"/>
    <property type="molecule type" value="Genomic_DNA"/>
</dbReference>
<dbReference type="PANTHER" id="PTHR12961">
    <property type="entry name" value="CONSERVED OLIGOMERIC GOLGI COMPLEX COMPONENT 2"/>
    <property type="match status" value="1"/>
</dbReference>
<accession>A0A9N9SBK7</accession>
<evidence type="ECO:0000256" key="7">
    <source>
        <dbReference type="ARBA" id="ARBA00023136"/>
    </source>
</evidence>
<evidence type="ECO:0000259" key="11">
    <source>
        <dbReference type="Pfam" id="PF06148"/>
    </source>
</evidence>
<dbReference type="GO" id="GO:0015031">
    <property type="term" value="P:protein transport"/>
    <property type="evidence" value="ECO:0007669"/>
    <property type="project" value="UniProtKB-KW"/>
</dbReference>
<gene>
    <name evidence="13" type="ORF">PHAECO_LOCUS4435</name>
</gene>
<feature type="region of interest" description="Disordered" evidence="10">
    <location>
        <begin position="607"/>
        <end position="626"/>
    </location>
</feature>
<dbReference type="GO" id="GO:0007030">
    <property type="term" value="P:Golgi organization"/>
    <property type="evidence" value="ECO:0007669"/>
    <property type="project" value="InterPro"/>
</dbReference>
<comment type="similarity">
    <text evidence="2">Belongs to the COG2 family.</text>
</comment>
<dbReference type="Pfam" id="PF06148">
    <property type="entry name" value="COG2_N"/>
    <property type="match status" value="1"/>
</dbReference>